<protein>
    <submittedName>
        <fullName evidence="1">Uncharacterized protein</fullName>
    </submittedName>
</protein>
<accession>A0ABV0QN48</accession>
<organism evidence="1 2">
    <name type="scientific">Xenoophorus captivus</name>
    <dbReference type="NCBI Taxonomy" id="1517983"/>
    <lineage>
        <taxon>Eukaryota</taxon>
        <taxon>Metazoa</taxon>
        <taxon>Chordata</taxon>
        <taxon>Craniata</taxon>
        <taxon>Vertebrata</taxon>
        <taxon>Euteleostomi</taxon>
        <taxon>Actinopterygii</taxon>
        <taxon>Neopterygii</taxon>
        <taxon>Teleostei</taxon>
        <taxon>Neoteleostei</taxon>
        <taxon>Acanthomorphata</taxon>
        <taxon>Ovalentaria</taxon>
        <taxon>Atherinomorphae</taxon>
        <taxon>Cyprinodontiformes</taxon>
        <taxon>Goodeidae</taxon>
        <taxon>Xenoophorus</taxon>
    </lineage>
</organism>
<evidence type="ECO:0000313" key="2">
    <source>
        <dbReference type="Proteomes" id="UP001434883"/>
    </source>
</evidence>
<name>A0ABV0QN48_9TELE</name>
<evidence type="ECO:0000313" key="1">
    <source>
        <dbReference type="EMBL" id="MEQ2196806.1"/>
    </source>
</evidence>
<comment type="caution">
    <text evidence="1">The sequence shown here is derived from an EMBL/GenBank/DDBJ whole genome shotgun (WGS) entry which is preliminary data.</text>
</comment>
<dbReference type="Proteomes" id="UP001434883">
    <property type="component" value="Unassembled WGS sequence"/>
</dbReference>
<reference evidence="1 2" key="1">
    <citation type="submission" date="2021-06" db="EMBL/GenBank/DDBJ databases">
        <authorList>
            <person name="Palmer J.M."/>
        </authorList>
    </citation>
    <scope>NUCLEOTIDE SEQUENCE [LARGE SCALE GENOMIC DNA]</scope>
    <source>
        <strain evidence="1 2">XC_2019</strain>
        <tissue evidence="1">Muscle</tissue>
    </source>
</reference>
<proteinExistence type="predicted"/>
<keyword evidence="2" id="KW-1185">Reference proteome</keyword>
<dbReference type="EMBL" id="JAHRIN010017091">
    <property type="protein sequence ID" value="MEQ2196806.1"/>
    <property type="molecule type" value="Genomic_DNA"/>
</dbReference>
<gene>
    <name evidence="1" type="ORF">XENOCAPTIV_013774</name>
</gene>
<sequence length="99" mass="10579">MERFIEIAVVGHSHAVQNQSEREKKPVSFFLPSAPSSCCKLSCTPPLSRRCLLGHHGVLTSPRSSALDRGDFSCPPPVAVGLFVALSPEEDHVAGTPLS</sequence>